<protein>
    <submittedName>
        <fullName evidence="1">Uncharacterized protein</fullName>
    </submittedName>
</protein>
<comment type="caution">
    <text evidence="1">The sequence shown here is derived from an EMBL/GenBank/DDBJ whole genome shotgun (WGS) entry which is preliminary data.</text>
</comment>
<reference evidence="1 2" key="1">
    <citation type="journal article" date="2021" name="Hortic Res">
        <title>Chromosome-scale assembly of the Dendrobium chrysotoxum genome enhances the understanding of orchid evolution.</title>
        <authorList>
            <person name="Zhang Y."/>
            <person name="Zhang G.Q."/>
            <person name="Zhang D."/>
            <person name="Liu X.D."/>
            <person name="Xu X.Y."/>
            <person name="Sun W.H."/>
            <person name="Yu X."/>
            <person name="Zhu X."/>
            <person name="Wang Z.W."/>
            <person name="Zhao X."/>
            <person name="Zhong W.Y."/>
            <person name="Chen H."/>
            <person name="Yin W.L."/>
            <person name="Huang T."/>
            <person name="Niu S.C."/>
            <person name="Liu Z.J."/>
        </authorList>
    </citation>
    <scope>NUCLEOTIDE SEQUENCE [LARGE SCALE GENOMIC DNA]</scope>
    <source>
        <strain evidence="1">Lindl</strain>
    </source>
</reference>
<accession>A0AAV7FWL9</accession>
<dbReference type="Proteomes" id="UP000775213">
    <property type="component" value="Unassembled WGS sequence"/>
</dbReference>
<gene>
    <name evidence="1" type="ORF">IEQ34_022024</name>
</gene>
<dbReference type="AlphaFoldDB" id="A0AAV7FWL9"/>
<keyword evidence="2" id="KW-1185">Reference proteome</keyword>
<name>A0AAV7FWL9_DENCH</name>
<dbReference type="EMBL" id="JAGFBR010000019">
    <property type="protein sequence ID" value="KAH0448224.1"/>
    <property type="molecule type" value="Genomic_DNA"/>
</dbReference>
<sequence>MTSDEAHKGIDWLNGGRSRIDDPCSQSNLVLLNSTSHLPEAGAEQSPEQSINFINFTDDVENDKLNTLLTILRFKEHNVAALAEKNPNFGFSLLRSQTLVIFYPIQHSNTPNY</sequence>
<evidence type="ECO:0000313" key="1">
    <source>
        <dbReference type="EMBL" id="KAH0448224.1"/>
    </source>
</evidence>
<organism evidence="1 2">
    <name type="scientific">Dendrobium chrysotoxum</name>
    <name type="common">Orchid</name>
    <dbReference type="NCBI Taxonomy" id="161865"/>
    <lineage>
        <taxon>Eukaryota</taxon>
        <taxon>Viridiplantae</taxon>
        <taxon>Streptophyta</taxon>
        <taxon>Embryophyta</taxon>
        <taxon>Tracheophyta</taxon>
        <taxon>Spermatophyta</taxon>
        <taxon>Magnoliopsida</taxon>
        <taxon>Liliopsida</taxon>
        <taxon>Asparagales</taxon>
        <taxon>Orchidaceae</taxon>
        <taxon>Epidendroideae</taxon>
        <taxon>Malaxideae</taxon>
        <taxon>Dendrobiinae</taxon>
        <taxon>Dendrobium</taxon>
    </lineage>
</organism>
<evidence type="ECO:0000313" key="2">
    <source>
        <dbReference type="Proteomes" id="UP000775213"/>
    </source>
</evidence>
<proteinExistence type="predicted"/>